<reference evidence="2 3" key="1">
    <citation type="submission" date="2016-10" db="EMBL/GenBank/DDBJ databases">
        <authorList>
            <person name="de Groot N.N."/>
        </authorList>
    </citation>
    <scope>NUCLEOTIDE SEQUENCE [LARGE SCALE GENOMIC DNA]</scope>
    <source>
        <strain evidence="2 3">BH539</strain>
    </source>
</reference>
<feature type="signal peptide" evidence="1">
    <location>
        <begin position="1"/>
        <end position="21"/>
    </location>
</feature>
<evidence type="ECO:0000313" key="3">
    <source>
        <dbReference type="Proteomes" id="UP000198641"/>
    </source>
</evidence>
<protein>
    <submittedName>
        <fullName evidence="2">Uncharacterized protein</fullName>
    </submittedName>
</protein>
<feature type="chain" id="PRO_5011455243" evidence="1">
    <location>
        <begin position="22"/>
        <end position="124"/>
    </location>
</feature>
<evidence type="ECO:0000313" key="2">
    <source>
        <dbReference type="EMBL" id="SDF72542.1"/>
    </source>
</evidence>
<keyword evidence="3" id="KW-1185">Reference proteome</keyword>
<evidence type="ECO:0000256" key="1">
    <source>
        <dbReference type="SAM" id="SignalP"/>
    </source>
</evidence>
<gene>
    <name evidence="2" type="ORF">SAMN05216571_101400</name>
</gene>
<proteinExistence type="predicted"/>
<dbReference type="AlphaFoldDB" id="A0A1G7NEZ6"/>
<name>A0A1G7NEZ6_9GAMM</name>
<dbReference type="Proteomes" id="UP000198641">
    <property type="component" value="Unassembled WGS sequence"/>
</dbReference>
<sequence length="124" mass="13389">MKKIALIATMFGTIVATNVNADYLDNVAQAGDECLTLTLEKTEPYLDPQDESYQQDGKVVTTSIPLSVTRSVVAGDSKTSHSRVKNIPYITSTYLDEGNPGSFWFDCMEAKGATGPEATINFGT</sequence>
<dbReference type="OrthoDB" id="6432403at2"/>
<dbReference type="EMBL" id="FNCI01000001">
    <property type="protein sequence ID" value="SDF72542.1"/>
    <property type="molecule type" value="Genomic_DNA"/>
</dbReference>
<accession>A0A1G7NEZ6</accession>
<dbReference type="RefSeq" id="WP_092522540.1">
    <property type="nucleotide sequence ID" value="NZ_FNCI01000001.1"/>
</dbReference>
<keyword evidence="1" id="KW-0732">Signal</keyword>
<organism evidence="2 3">
    <name type="scientific">Onishia taeanensis</name>
    <dbReference type="NCBI Taxonomy" id="284577"/>
    <lineage>
        <taxon>Bacteria</taxon>
        <taxon>Pseudomonadati</taxon>
        <taxon>Pseudomonadota</taxon>
        <taxon>Gammaproteobacteria</taxon>
        <taxon>Oceanospirillales</taxon>
        <taxon>Halomonadaceae</taxon>
        <taxon>Onishia</taxon>
    </lineage>
</organism>